<dbReference type="Pfam" id="PF07521">
    <property type="entry name" value="RMMBL"/>
    <property type="match status" value="1"/>
</dbReference>
<dbReference type="InterPro" id="IPR036866">
    <property type="entry name" value="RibonucZ/Hydroxyglut_hydro"/>
</dbReference>
<dbReference type="EC" id="3.-.-.-" evidence="4"/>
<dbReference type="RefSeq" id="WP_338599807.1">
    <property type="nucleotide sequence ID" value="NZ_CP146016.1"/>
</dbReference>
<dbReference type="InterPro" id="IPR050698">
    <property type="entry name" value="MBL"/>
</dbReference>
<proteinExistence type="predicted"/>
<dbReference type="InterPro" id="IPR011108">
    <property type="entry name" value="RMMBL"/>
</dbReference>
<comment type="cofactor">
    <cofactor evidence="1">
        <name>Zn(2+)</name>
        <dbReference type="ChEBI" id="CHEBI:29105"/>
    </cofactor>
</comment>
<evidence type="ECO:0000313" key="4">
    <source>
        <dbReference type="EMBL" id="WWQ59925.1"/>
    </source>
</evidence>
<evidence type="ECO:0000313" key="5">
    <source>
        <dbReference type="Proteomes" id="UP001432202"/>
    </source>
</evidence>
<keyword evidence="4" id="KW-0378">Hydrolase</keyword>
<dbReference type="GO" id="GO:0004521">
    <property type="term" value="F:RNA endonuclease activity"/>
    <property type="evidence" value="ECO:0007669"/>
    <property type="project" value="TreeGrafter"/>
</dbReference>
<protein>
    <submittedName>
        <fullName evidence="4">MBL fold metallo-hydrolase</fullName>
        <ecNumber evidence="4">3.-.-.-</ecNumber>
    </submittedName>
</protein>
<feature type="domain" description="Zn-dependent metallo-hydrolase RNA specificity" evidence="3">
    <location>
        <begin position="275"/>
        <end position="322"/>
    </location>
</feature>
<organism evidence="4 5">
    <name type="scientific">Sulfolobus tengchongensis</name>
    <dbReference type="NCBI Taxonomy" id="207809"/>
    <lineage>
        <taxon>Archaea</taxon>
        <taxon>Thermoproteota</taxon>
        <taxon>Thermoprotei</taxon>
        <taxon>Sulfolobales</taxon>
        <taxon>Sulfolobaceae</taxon>
        <taxon>Sulfolobus</taxon>
    </lineage>
</organism>
<keyword evidence="5" id="KW-1185">Reference proteome</keyword>
<gene>
    <name evidence="4" type="ORF">V6M85_10700</name>
</gene>
<reference evidence="4 5" key="1">
    <citation type="submission" date="2024-02" db="EMBL/GenBank/DDBJ databases">
        <title>STSV induces naive adaptation in Sulfolobus.</title>
        <authorList>
            <person name="Xiang X."/>
            <person name="Song M."/>
        </authorList>
    </citation>
    <scope>NUCLEOTIDE SEQUENCE [LARGE SCALE GENOMIC DNA]</scope>
    <source>
        <strain evidence="4 5">RT2</strain>
    </source>
</reference>
<dbReference type="GO" id="GO:0016787">
    <property type="term" value="F:hydrolase activity"/>
    <property type="evidence" value="ECO:0007669"/>
    <property type="project" value="UniProtKB-KW"/>
</dbReference>
<evidence type="ECO:0000259" key="3">
    <source>
        <dbReference type="Pfam" id="PF07521"/>
    </source>
</evidence>
<dbReference type="EMBL" id="CP146016">
    <property type="protein sequence ID" value="WWQ59925.1"/>
    <property type="molecule type" value="Genomic_DNA"/>
</dbReference>
<evidence type="ECO:0000256" key="1">
    <source>
        <dbReference type="ARBA" id="ARBA00001947"/>
    </source>
</evidence>
<evidence type="ECO:0000256" key="2">
    <source>
        <dbReference type="ARBA" id="ARBA00022722"/>
    </source>
</evidence>
<dbReference type="GeneID" id="89337243"/>
<dbReference type="PANTHER" id="PTHR11203:SF51">
    <property type="entry name" value="CLEAVAGE AND POLYADENYLATION SPECIFICITY FACTOR"/>
    <property type="match status" value="1"/>
</dbReference>
<accession>A0AAX4KYU1</accession>
<dbReference type="AlphaFoldDB" id="A0AAX4KYU1"/>
<sequence>MQNLVKILPNGAVLIGENFTVDGHYERPFRIVTHFHSDHTIGLEKSIITCNGVIATPLTLEILSIDYPIPPRKTFGLNYDIKMTFEDESIILKKSDHVMGSAQVLVKLRNGLEVGYTGDFKNPEKGTPILHPDILIMEATYGKPEFRRPFKNDIESLFADYVKDALIYGPVRIYGYHGKLQEVMVSLRKMGIDAPFITSGKISKMTKIAIKHGYNITQVFDETEAEAKEIMRDSWYIIFSHYNEFKRRNGNYFNFLLSGWEFRDIVRKLDSKSYIVSFSDHADFDDLIYYASTTSAKYIITDGGRKSYAKELADYISRKLGKVAISMP</sequence>
<dbReference type="PANTHER" id="PTHR11203">
    <property type="entry name" value="CLEAVAGE AND POLYADENYLATION SPECIFICITY FACTOR FAMILY MEMBER"/>
    <property type="match status" value="1"/>
</dbReference>
<keyword evidence="2" id="KW-0540">Nuclease</keyword>
<dbReference type="Proteomes" id="UP001432202">
    <property type="component" value="Chromosome"/>
</dbReference>
<dbReference type="Gene3D" id="3.60.15.10">
    <property type="entry name" value="Ribonuclease Z/Hydroxyacylglutathione hydrolase-like"/>
    <property type="match status" value="1"/>
</dbReference>
<dbReference type="SUPFAM" id="SSF56281">
    <property type="entry name" value="Metallo-hydrolase/oxidoreductase"/>
    <property type="match status" value="1"/>
</dbReference>
<name>A0AAX4KYU1_9CREN</name>